<reference evidence="3 4" key="1">
    <citation type="submission" date="2023-06" db="EMBL/GenBank/DDBJ databases">
        <title>Thiopseudomonas sp. CY1220 draft genome sequence.</title>
        <authorList>
            <person name="Zhao G."/>
            <person name="An M."/>
        </authorList>
    </citation>
    <scope>NUCLEOTIDE SEQUENCE [LARGE SCALE GENOMIC DNA]</scope>
    <source>
        <strain evidence="3 4">CY1220</strain>
    </source>
</reference>
<dbReference type="Proteomes" id="UP001241056">
    <property type="component" value="Unassembled WGS sequence"/>
</dbReference>
<evidence type="ECO:0000313" key="4">
    <source>
        <dbReference type="Proteomes" id="UP001241056"/>
    </source>
</evidence>
<keyword evidence="3" id="KW-0808">Transferase</keyword>
<dbReference type="PANTHER" id="PTHR34220">
    <property type="entry name" value="SENSOR HISTIDINE KINASE YPDA"/>
    <property type="match status" value="1"/>
</dbReference>
<sequence length="363" mass="40600">MHKKSTSKPSQANFFLPELCQAEALLGLVLLAELLVLVLVLAEPINQGFDWSRLALTSLFVQWVVLLTAALLCVLRPWLAHLKAVPASLITCLIVMLLTFLCSWATQYFNAEYLGIYLRGESLGVFYLRNLLISLIMSAIVLRFFYLQSESKRQQQAQLQARLEALQARIQPHFLFNTLNSIASLVAIDVDKAELAILDLSDLLRASLANHNGLSTWQQEVNLAQQYLSIENHRFGERMQLDWQIENVPPQLPIPHLTLQPLLENAVLHGIQPSVAGGTISVQASYQHNSLQLKVSNPIPEQVSPHKGMRLALDNIQARLVSHFGPTAKLITTRQGAVFIAHISYPCSLTPTEADQDHENLNR</sequence>
<feature type="transmembrane region" description="Helical" evidence="1">
    <location>
        <begin position="21"/>
        <end position="42"/>
    </location>
</feature>
<keyword evidence="1" id="KW-0812">Transmembrane</keyword>
<keyword evidence="1" id="KW-0472">Membrane</keyword>
<protein>
    <submittedName>
        <fullName evidence="3">Histidine kinase</fullName>
    </submittedName>
</protein>
<evidence type="ECO:0000259" key="2">
    <source>
        <dbReference type="Pfam" id="PF06580"/>
    </source>
</evidence>
<dbReference type="InterPro" id="IPR010559">
    <property type="entry name" value="Sig_transdc_His_kin_internal"/>
</dbReference>
<comment type="caution">
    <text evidence="3">The sequence shown here is derived from an EMBL/GenBank/DDBJ whole genome shotgun (WGS) entry which is preliminary data.</text>
</comment>
<evidence type="ECO:0000256" key="1">
    <source>
        <dbReference type="SAM" id="Phobius"/>
    </source>
</evidence>
<proteinExistence type="predicted"/>
<organism evidence="3 4">
    <name type="scientific">Thiopseudomonas acetoxidans</name>
    <dbReference type="NCBI Taxonomy" id="3041622"/>
    <lineage>
        <taxon>Bacteria</taxon>
        <taxon>Pseudomonadati</taxon>
        <taxon>Pseudomonadota</taxon>
        <taxon>Gammaproteobacteria</taxon>
        <taxon>Pseudomonadales</taxon>
        <taxon>Pseudomonadaceae</taxon>
        <taxon>Thiopseudomonas</taxon>
    </lineage>
</organism>
<feature type="domain" description="Signal transduction histidine kinase internal region" evidence="2">
    <location>
        <begin position="161"/>
        <end position="238"/>
    </location>
</feature>
<dbReference type="EMBL" id="JAUCDY010000005">
    <property type="protein sequence ID" value="MDM7857806.1"/>
    <property type="molecule type" value="Genomic_DNA"/>
</dbReference>
<name>A0ABT7SNP4_9GAMM</name>
<dbReference type="RefSeq" id="WP_289410466.1">
    <property type="nucleotide sequence ID" value="NZ_JAUCDY010000005.1"/>
</dbReference>
<dbReference type="SUPFAM" id="SSF55874">
    <property type="entry name" value="ATPase domain of HSP90 chaperone/DNA topoisomerase II/histidine kinase"/>
    <property type="match status" value="1"/>
</dbReference>
<dbReference type="InterPro" id="IPR050640">
    <property type="entry name" value="Bact_2-comp_sensor_kinase"/>
</dbReference>
<dbReference type="PANTHER" id="PTHR34220:SF7">
    <property type="entry name" value="SENSOR HISTIDINE KINASE YPDA"/>
    <property type="match status" value="1"/>
</dbReference>
<gene>
    <name evidence="3" type="ORF">QEZ41_05875</name>
</gene>
<keyword evidence="1" id="KW-1133">Transmembrane helix</keyword>
<feature type="transmembrane region" description="Helical" evidence="1">
    <location>
        <begin position="126"/>
        <end position="146"/>
    </location>
</feature>
<evidence type="ECO:0000313" key="3">
    <source>
        <dbReference type="EMBL" id="MDM7857806.1"/>
    </source>
</evidence>
<dbReference type="GO" id="GO:0016301">
    <property type="term" value="F:kinase activity"/>
    <property type="evidence" value="ECO:0007669"/>
    <property type="project" value="UniProtKB-KW"/>
</dbReference>
<keyword evidence="4" id="KW-1185">Reference proteome</keyword>
<feature type="transmembrane region" description="Helical" evidence="1">
    <location>
        <begin position="54"/>
        <end position="75"/>
    </location>
</feature>
<accession>A0ABT7SNP4</accession>
<dbReference type="Gene3D" id="3.30.565.10">
    <property type="entry name" value="Histidine kinase-like ATPase, C-terminal domain"/>
    <property type="match status" value="1"/>
</dbReference>
<keyword evidence="3" id="KW-0418">Kinase</keyword>
<dbReference type="Pfam" id="PF06580">
    <property type="entry name" value="His_kinase"/>
    <property type="match status" value="1"/>
</dbReference>
<feature type="transmembrane region" description="Helical" evidence="1">
    <location>
        <begin position="87"/>
        <end position="106"/>
    </location>
</feature>
<dbReference type="InterPro" id="IPR036890">
    <property type="entry name" value="HATPase_C_sf"/>
</dbReference>